<dbReference type="InterPro" id="IPR006910">
    <property type="entry name" value="Rad21_Rec8_N"/>
</dbReference>
<evidence type="ECO:0000256" key="3">
    <source>
        <dbReference type="SAM" id="Phobius"/>
    </source>
</evidence>
<dbReference type="InterPro" id="IPR039781">
    <property type="entry name" value="Rad21/Rec8-like"/>
</dbReference>
<keyword evidence="3" id="KW-0812">Transmembrane</keyword>
<sequence length="294" mass="34122">MHFIKLERKNLKPINFILRRLIKFSLIPMVLFLTHLILNKKNSLSKIWLAAHWDKKLTRYHIYQIDIESSVRDIMCKEIILDLRLSGHLLVGIVKIFSRKTKYLLNECSEIFNKVTIFRTSKIDISPTKLRVGCNNITLPEMLGKLEDIDFENRMNGEAIFQANQSQIEEITLKETVGDAHLFVDEDFETYDEANIPINFDDNNQLMSLFDDDEIEEVKKNESSSDIEMKDGSFSSFEGIPEHGVTLHISESHELIPISTSIEISKQIEKMELNLEPLSGAVKSFQRIKRHKEN</sequence>
<gene>
    <name evidence="5" type="primary">rad21a</name>
    <name evidence="5" type="ORF">TNCT_163382</name>
</gene>
<keyword evidence="3" id="KW-0472">Membrane</keyword>
<comment type="subcellular location">
    <subcellularLocation>
        <location evidence="1">Nucleus</location>
    </subcellularLocation>
</comment>
<dbReference type="Pfam" id="PF04825">
    <property type="entry name" value="Rad21_Rec8_N"/>
    <property type="match status" value="1"/>
</dbReference>
<dbReference type="GO" id="GO:0003682">
    <property type="term" value="F:chromatin binding"/>
    <property type="evidence" value="ECO:0007669"/>
    <property type="project" value="TreeGrafter"/>
</dbReference>
<organism evidence="5 6">
    <name type="scientific">Trichonephila clavata</name>
    <name type="common">Joro spider</name>
    <name type="synonym">Nephila clavata</name>
    <dbReference type="NCBI Taxonomy" id="2740835"/>
    <lineage>
        <taxon>Eukaryota</taxon>
        <taxon>Metazoa</taxon>
        <taxon>Ecdysozoa</taxon>
        <taxon>Arthropoda</taxon>
        <taxon>Chelicerata</taxon>
        <taxon>Arachnida</taxon>
        <taxon>Araneae</taxon>
        <taxon>Araneomorphae</taxon>
        <taxon>Entelegynae</taxon>
        <taxon>Araneoidea</taxon>
        <taxon>Nephilidae</taxon>
        <taxon>Trichonephila</taxon>
    </lineage>
</organism>
<dbReference type="OrthoDB" id="10071381at2759"/>
<evidence type="ECO:0000256" key="2">
    <source>
        <dbReference type="ARBA" id="ARBA00023242"/>
    </source>
</evidence>
<dbReference type="PANTHER" id="PTHR12585:SF69">
    <property type="entry name" value="FI11703P"/>
    <property type="match status" value="1"/>
</dbReference>
<keyword evidence="6" id="KW-1185">Reference proteome</keyword>
<dbReference type="GO" id="GO:0007062">
    <property type="term" value="P:sister chromatid cohesion"/>
    <property type="evidence" value="ECO:0007669"/>
    <property type="project" value="InterPro"/>
</dbReference>
<feature type="transmembrane region" description="Helical" evidence="3">
    <location>
        <begin position="21"/>
        <end position="38"/>
    </location>
</feature>
<feature type="domain" description="Rad21/Rec8-like protein N-terminal" evidence="4">
    <location>
        <begin position="31"/>
        <end position="125"/>
    </location>
</feature>
<dbReference type="GO" id="GO:1990414">
    <property type="term" value="P:replication-born double-strand break repair via sister chromatid exchange"/>
    <property type="evidence" value="ECO:0007669"/>
    <property type="project" value="TreeGrafter"/>
</dbReference>
<dbReference type="AlphaFoldDB" id="A0A8X6K863"/>
<reference evidence="5" key="1">
    <citation type="submission" date="2020-07" db="EMBL/GenBank/DDBJ databases">
        <title>Multicomponent nature underlies the extraordinary mechanical properties of spider dragline silk.</title>
        <authorList>
            <person name="Kono N."/>
            <person name="Nakamura H."/>
            <person name="Mori M."/>
            <person name="Yoshida Y."/>
            <person name="Ohtoshi R."/>
            <person name="Malay A.D."/>
            <person name="Moran D.A.P."/>
            <person name="Tomita M."/>
            <person name="Numata K."/>
            <person name="Arakawa K."/>
        </authorList>
    </citation>
    <scope>NUCLEOTIDE SEQUENCE</scope>
</reference>
<dbReference type="PANTHER" id="PTHR12585">
    <property type="entry name" value="SCC1 / RAD21 FAMILY MEMBER"/>
    <property type="match status" value="1"/>
</dbReference>
<evidence type="ECO:0000313" key="6">
    <source>
        <dbReference type="Proteomes" id="UP000887116"/>
    </source>
</evidence>
<keyword evidence="3" id="KW-1133">Transmembrane helix</keyword>
<protein>
    <submittedName>
        <fullName evidence="5">Double-strand-break repair protein rad21 homolog A</fullName>
    </submittedName>
</protein>
<evidence type="ECO:0000259" key="4">
    <source>
        <dbReference type="Pfam" id="PF04825"/>
    </source>
</evidence>
<dbReference type="EMBL" id="BMAO01030467">
    <property type="protein sequence ID" value="GFQ68270.1"/>
    <property type="molecule type" value="Genomic_DNA"/>
</dbReference>
<keyword evidence="2" id="KW-0539">Nucleus</keyword>
<dbReference type="GO" id="GO:0008278">
    <property type="term" value="C:cohesin complex"/>
    <property type="evidence" value="ECO:0007669"/>
    <property type="project" value="InterPro"/>
</dbReference>
<name>A0A8X6K863_TRICU</name>
<proteinExistence type="predicted"/>
<accession>A0A8X6K863</accession>
<dbReference type="GO" id="GO:0005634">
    <property type="term" value="C:nucleus"/>
    <property type="evidence" value="ECO:0007669"/>
    <property type="project" value="UniProtKB-SubCell"/>
</dbReference>
<dbReference type="Proteomes" id="UP000887116">
    <property type="component" value="Unassembled WGS sequence"/>
</dbReference>
<comment type="caution">
    <text evidence="5">The sequence shown here is derived from an EMBL/GenBank/DDBJ whole genome shotgun (WGS) entry which is preliminary data.</text>
</comment>
<evidence type="ECO:0000313" key="5">
    <source>
        <dbReference type="EMBL" id="GFQ68270.1"/>
    </source>
</evidence>
<evidence type="ECO:0000256" key="1">
    <source>
        <dbReference type="ARBA" id="ARBA00004123"/>
    </source>
</evidence>